<evidence type="ECO:0000313" key="5">
    <source>
        <dbReference type="EMBL" id="MDT0266758.1"/>
    </source>
</evidence>
<feature type="region of interest" description="Disordered" evidence="2">
    <location>
        <begin position="94"/>
        <end position="130"/>
    </location>
</feature>
<dbReference type="Gene3D" id="2.60.40.200">
    <property type="entry name" value="Superoxide dismutase, copper/zinc binding domain"/>
    <property type="match status" value="1"/>
</dbReference>
<dbReference type="InterPro" id="IPR001424">
    <property type="entry name" value="SOD_Cu_Zn_dom"/>
</dbReference>
<dbReference type="Proteomes" id="UP001183410">
    <property type="component" value="Unassembled WGS sequence"/>
</dbReference>
<comment type="caution">
    <text evidence="5">The sequence shown here is derived from an EMBL/GenBank/DDBJ whole genome shotgun (WGS) entry which is preliminary data.</text>
</comment>
<protein>
    <submittedName>
        <fullName evidence="5">Superoxide dismutase family protein</fullName>
    </submittedName>
</protein>
<gene>
    <name evidence="5" type="ORF">RM844_10680</name>
</gene>
<dbReference type="SUPFAM" id="SSF49329">
    <property type="entry name" value="Cu,Zn superoxide dismutase-like"/>
    <property type="match status" value="1"/>
</dbReference>
<feature type="compositionally biased region" description="Pro residues" evidence="2">
    <location>
        <begin position="269"/>
        <end position="278"/>
    </location>
</feature>
<dbReference type="Pfam" id="PF00080">
    <property type="entry name" value="Sod_Cu"/>
    <property type="match status" value="1"/>
</dbReference>
<accession>A0ABU2JPU9</accession>
<sequence>MKSLVTGGLAVLLAAAAGTVGPAAAAERTAADDASGWSWSGVFAAPAGDFRPAVVEAAVTYDEELVPAGAAIAVTQRVVEGRTRVELRVEGVNPGHTYGAHVHTSPCGDRPGDSGPHYQDEPSDDPRAANPENEVWLDVTADGRGAGRSTARQDWLFRADEAHSVVLHEHATATGHHGTPGDAGARVACFTLPFQGVAQSGRGTGVTLPAAPLPAPPPGVVATGAPSGGPGHGAGADDPSRVAAATDQAAAAPGDGPVLAGEGGHVHPLPAPPVPPGQRPGADPRAGETGRG</sequence>
<dbReference type="EMBL" id="JAVREO010000005">
    <property type="protein sequence ID" value="MDT0266758.1"/>
    <property type="molecule type" value="Genomic_DNA"/>
</dbReference>
<feature type="chain" id="PRO_5046353514" evidence="3">
    <location>
        <begin position="26"/>
        <end position="292"/>
    </location>
</feature>
<feature type="region of interest" description="Disordered" evidence="2">
    <location>
        <begin position="217"/>
        <end position="292"/>
    </location>
</feature>
<evidence type="ECO:0000256" key="2">
    <source>
        <dbReference type="SAM" id="MobiDB-lite"/>
    </source>
</evidence>
<dbReference type="RefSeq" id="WP_311666794.1">
    <property type="nucleotide sequence ID" value="NZ_JAVREO010000005.1"/>
</dbReference>
<name>A0ABU2JPU9_9ACTN</name>
<reference evidence="6" key="1">
    <citation type="submission" date="2023-07" db="EMBL/GenBank/DDBJ databases">
        <title>30 novel species of actinomycetes from the DSMZ collection.</title>
        <authorList>
            <person name="Nouioui I."/>
        </authorList>
    </citation>
    <scope>NUCLEOTIDE SEQUENCE [LARGE SCALE GENOMIC DNA]</scope>
    <source>
        <strain evidence="6">DSM 44915</strain>
    </source>
</reference>
<organism evidence="5 6">
    <name type="scientific">Streptomyces chisholmiae</name>
    <dbReference type="NCBI Taxonomy" id="3075540"/>
    <lineage>
        <taxon>Bacteria</taxon>
        <taxon>Bacillati</taxon>
        <taxon>Actinomycetota</taxon>
        <taxon>Actinomycetes</taxon>
        <taxon>Kitasatosporales</taxon>
        <taxon>Streptomycetaceae</taxon>
        <taxon>Streptomyces</taxon>
    </lineage>
</organism>
<evidence type="ECO:0000256" key="1">
    <source>
        <dbReference type="ARBA" id="ARBA00010457"/>
    </source>
</evidence>
<feature type="compositionally biased region" description="Basic and acidic residues" evidence="2">
    <location>
        <begin position="118"/>
        <end position="127"/>
    </location>
</feature>
<evidence type="ECO:0000259" key="4">
    <source>
        <dbReference type="Pfam" id="PF00080"/>
    </source>
</evidence>
<comment type="similarity">
    <text evidence="1">Belongs to the Cu-Zn superoxide dismutase family.</text>
</comment>
<keyword evidence="3" id="KW-0732">Signal</keyword>
<keyword evidence="6" id="KW-1185">Reference proteome</keyword>
<feature type="signal peptide" evidence="3">
    <location>
        <begin position="1"/>
        <end position="25"/>
    </location>
</feature>
<feature type="compositionally biased region" description="Low complexity" evidence="2">
    <location>
        <begin position="243"/>
        <end position="252"/>
    </location>
</feature>
<proteinExistence type="inferred from homology"/>
<evidence type="ECO:0000313" key="6">
    <source>
        <dbReference type="Proteomes" id="UP001183410"/>
    </source>
</evidence>
<feature type="domain" description="Superoxide dismutase copper/zinc binding" evidence="4">
    <location>
        <begin position="73"/>
        <end position="189"/>
    </location>
</feature>
<evidence type="ECO:0000256" key="3">
    <source>
        <dbReference type="SAM" id="SignalP"/>
    </source>
</evidence>
<dbReference type="InterPro" id="IPR036423">
    <property type="entry name" value="SOD-like_Cu/Zn_dom_sf"/>
</dbReference>